<sequence>MNPVYLHKDEADWELTIRGICTKNLANREVKVSILRGHLTCEKEKNIIYPEVPMNFKDEVEICKTKISLMSNLVNSFFSDNRHPDYIRLKTRLLHLSSRINYLKPFDNSSADMKAQLISQNMILIDKLEERTMVKIPILNQVNSTVKEINLIDIENNDIEAQSQNVPFSAQEYVNSFPETSFSQDNQRCVTIISNVLLNSQTPNQVYSHFSSHAKRVKELKEIFEFVDLEYKSVLENVPTRWLSLYPAVERLIRVFPALESYFISLGEELSVALKQYFQNKSEGNKTTITECYLSFFHNSYLENILRSCTKLETKTILCFEVLRILEDLRSKLEQRLLDAIFSLEKTYTSDDLTETVTSIGLDSSLDMDKLYEEYCEISKATSEAAACRDKSPVDK</sequence>
<dbReference type="OrthoDB" id="10033706at2759"/>
<protein>
    <submittedName>
        <fullName evidence="1">Uncharacterized protein</fullName>
    </submittedName>
</protein>
<proteinExistence type="predicted"/>
<reference evidence="1" key="1">
    <citation type="submission" date="2022-01" db="EMBL/GenBank/DDBJ databases">
        <authorList>
            <person name="King R."/>
        </authorList>
    </citation>
    <scope>NUCLEOTIDE SEQUENCE</scope>
</reference>
<gene>
    <name evidence="1" type="ORF">CEUTPL_LOCUS4297</name>
</gene>
<evidence type="ECO:0000313" key="1">
    <source>
        <dbReference type="EMBL" id="CAG9763639.1"/>
    </source>
</evidence>
<dbReference type="Proteomes" id="UP001152799">
    <property type="component" value="Chromosome 14"/>
</dbReference>
<dbReference type="AlphaFoldDB" id="A0A9N9MF83"/>
<organism evidence="1 2">
    <name type="scientific">Ceutorhynchus assimilis</name>
    <name type="common">cabbage seed weevil</name>
    <dbReference type="NCBI Taxonomy" id="467358"/>
    <lineage>
        <taxon>Eukaryota</taxon>
        <taxon>Metazoa</taxon>
        <taxon>Ecdysozoa</taxon>
        <taxon>Arthropoda</taxon>
        <taxon>Hexapoda</taxon>
        <taxon>Insecta</taxon>
        <taxon>Pterygota</taxon>
        <taxon>Neoptera</taxon>
        <taxon>Endopterygota</taxon>
        <taxon>Coleoptera</taxon>
        <taxon>Polyphaga</taxon>
        <taxon>Cucujiformia</taxon>
        <taxon>Curculionidae</taxon>
        <taxon>Ceutorhynchinae</taxon>
        <taxon>Ceutorhynchus</taxon>
    </lineage>
</organism>
<accession>A0A9N9MF83</accession>
<keyword evidence="2" id="KW-1185">Reference proteome</keyword>
<dbReference type="EMBL" id="OU892290">
    <property type="protein sequence ID" value="CAG9763639.1"/>
    <property type="molecule type" value="Genomic_DNA"/>
</dbReference>
<name>A0A9N9MF83_9CUCU</name>
<evidence type="ECO:0000313" key="2">
    <source>
        <dbReference type="Proteomes" id="UP001152799"/>
    </source>
</evidence>